<comment type="caution">
    <text evidence="1">The sequence shown here is derived from an EMBL/GenBank/DDBJ whole genome shotgun (WGS) entry which is preliminary data.</text>
</comment>
<protein>
    <submittedName>
        <fullName evidence="1">Transcriptional regulator</fullName>
    </submittedName>
</protein>
<dbReference type="PANTHER" id="PTHR39515:SF2">
    <property type="entry name" value="HTH-TYPE TRANSCRIPTIONAL REGULATOR RV0880"/>
    <property type="match status" value="1"/>
</dbReference>
<dbReference type="InterPro" id="IPR000835">
    <property type="entry name" value="HTH_MarR-typ"/>
</dbReference>
<dbReference type="STRING" id="904291.A7J15_09620"/>
<dbReference type="InterPro" id="IPR036388">
    <property type="entry name" value="WH-like_DNA-bd_sf"/>
</dbReference>
<dbReference type="AlphaFoldDB" id="A0A1B9N9G0"/>
<dbReference type="GO" id="GO:0003700">
    <property type="term" value="F:DNA-binding transcription factor activity"/>
    <property type="evidence" value="ECO:0007669"/>
    <property type="project" value="InterPro"/>
</dbReference>
<proteinExistence type="predicted"/>
<accession>A0A1B9N9G0</accession>
<dbReference type="PROSITE" id="PS50995">
    <property type="entry name" value="HTH_MARR_2"/>
    <property type="match status" value="1"/>
</dbReference>
<organism evidence="1 2">
    <name type="scientific">Microbacterium sediminis</name>
    <dbReference type="NCBI Taxonomy" id="904291"/>
    <lineage>
        <taxon>Bacteria</taxon>
        <taxon>Bacillati</taxon>
        <taxon>Actinomycetota</taxon>
        <taxon>Actinomycetes</taxon>
        <taxon>Micrococcales</taxon>
        <taxon>Microbacteriaceae</taxon>
        <taxon>Microbacterium</taxon>
    </lineage>
</organism>
<dbReference type="InterPro" id="IPR052526">
    <property type="entry name" value="HTH-type_Bedaq_tolerance"/>
</dbReference>
<dbReference type="InterPro" id="IPR036390">
    <property type="entry name" value="WH_DNA-bd_sf"/>
</dbReference>
<dbReference type="Gene3D" id="1.10.10.10">
    <property type="entry name" value="Winged helix-like DNA-binding domain superfamily/Winged helix DNA-binding domain"/>
    <property type="match status" value="1"/>
</dbReference>
<dbReference type="SMART" id="SM00347">
    <property type="entry name" value="HTH_MARR"/>
    <property type="match status" value="1"/>
</dbReference>
<dbReference type="Proteomes" id="UP000093355">
    <property type="component" value="Unassembled WGS sequence"/>
</dbReference>
<reference evidence="1 2" key="1">
    <citation type="submission" date="2016-05" db="EMBL/GenBank/DDBJ databases">
        <authorList>
            <person name="Lavstsen T."/>
            <person name="Jespersen J.S."/>
        </authorList>
    </citation>
    <scope>NUCLEOTIDE SEQUENCE [LARGE SCALE GENOMIC DNA]</scope>
    <source>
        <strain evidence="1 2">YLB-01</strain>
    </source>
</reference>
<dbReference type="SUPFAM" id="SSF46785">
    <property type="entry name" value="Winged helix' DNA-binding domain"/>
    <property type="match status" value="1"/>
</dbReference>
<dbReference type="EMBL" id="LXMD01000027">
    <property type="protein sequence ID" value="OCG73184.1"/>
    <property type="molecule type" value="Genomic_DNA"/>
</dbReference>
<dbReference type="RefSeq" id="WP_067027338.1">
    <property type="nucleotide sequence ID" value="NZ_CP038256.1"/>
</dbReference>
<evidence type="ECO:0000313" key="2">
    <source>
        <dbReference type="Proteomes" id="UP000093355"/>
    </source>
</evidence>
<sequence length="154" mass="16764">MSRAEDVEALIIAAHRLTRVAALETNSQTPAAQWRTLAILRDNGPQRIGELARLSRVTQPGMTRLIGTMTELGLVERRDEPGDSRAVQIVATERGVAAYAQWRAHLVDAMLPRFEGLSAEEWAVIRQAAALLNDRIAPATAAPATSDIENGETE</sequence>
<evidence type="ECO:0000313" key="1">
    <source>
        <dbReference type="EMBL" id="OCG73184.1"/>
    </source>
</evidence>
<dbReference type="OrthoDB" id="8966183at2"/>
<dbReference type="Pfam" id="PF12802">
    <property type="entry name" value="MarR_2"/>
    <property type="match status" value="1"/>
</dbReference>
<name>A0A1B9N9G0_9MICO</name>
<gene>
    <name evidence="1" type="ORF">A7J15_09620</name>
</gene>
<keyword evidence="2" id="KW-1185">Reference proteome</keyword>
<dbReference type="PANTHER" id="PTHR39515">
    <property type="entry name" value="CONSERVED PROTEIN"/>
    <property type="match status" value="1"/>
</dbReference>